<dbReference type="Pfam" id="PF05904">
    <property type="entry name" value="DUF863"/>
    <property type="match status" value="2"/>
</dbReference>
<evidence type="ECO:0000313" key="3">
    <source>
        <dbReference type="Proteomes" id="UP001327560"/>
    </source>
</evidence>
<evidence type="ECO:0000256" key="1">
    <source>
        <dbReference type="SAM" id="MobiDB-lite"/>
    </source>
</evidence>
<organism evidence="2 3">
    <name type="scientific">Canna indica</name>
    <name type="common">Indian-shot</name>
    <dbReference type="NCBI Taxonomy" id="4628"/>
    <lineage>
        <taxon>Eukaryota</taxon>
        <taxon>Viridiplantae</taxon>
        <taxon>Streptophyta</taxon>
        <taxon>Embryophyta</taxon>
        <taxon>Tracheophyta</taxon>
        <taxon>Spermatophyta</taxon>
        <taxon>Magnoliopsida</taxon>
        <taxon>Liliopsida</taxon>
        <taxon>Zingiberales</taxon>
        <taxon>Cannaceae</taxon>
        <taxon>Canna</taxon>
    </lineage>
</organism>
<name>A0AAQ3KPF3_9LILI</name>
<feature type="region of interest" description="Disordered" evidence="1">
    <location>
        <begin position="947"/>
        <end position="971"/>
    </location>
</feature>
<dbReference type="Proteomes" id="UP001327560">
    <property type="component" value="Chromosome 7"/>
</dbReference>
<dbReference type="InterPro" id="IPR008581">
    <property type="entry name" value="DUF863_pln"/>
</dbReference>
<feature type="compositionally biased region" description="Basic residues" evidence="1">
    <location>
        <begin position="905"/>
        <end position="917"/>
    </location>
</feature>
<protein>
    <submittedName>
        <fullName evidence="2">Uncharacterized protein</fullName>
    </submittedName>
</protein>
<keyword evidence="3" id="KW-1185">Reference proteome</keyword>
<gene>
    <name evidence="2" type="ORF">Cni_G21400</name>
</gene>
<sequence length="1027" mass="115243">MGTKVQCKSYLPGYHPTRDVNDDANFSWSPFCEDKSFSRQLYSDFKPRGISSWSVYDKEMLKRTMLQHEATFRNQVNELHHLYRIQKELMHELKRKELNRFYGPMETSKSSMFKSQIHPEFDEKMSHLHHLPIASTCWSTANGIDNSGKRAFINFPTEGANQFIHGGRFKNETQEDAKLNSFPKRILDLHLPADAYIKEEYAERTERENDVETPNPVCGIEADNDVKLTLSSVEVPGFEGSNIKSNLHSRNGLSAHRLTDLNMPFKDSCRKEAEDSDTGKFSGLCELYKENQQPWMSMESKITWQTNIFCDDSSNYLETEKVKVAQEWQPLHNCSGQNKIVVNSFNSDHFIDKYPVSSQSVKLKLDNAQQSQLPYPNQTKRAWLEEKPTHSTEISGSQDLLDLKVNPPLSVVPPFSYSVNASSSASPWVKPTKMVDHIPVAVQALPCFSTTSMFNGQSKSYEAFGQSNFADTDKLQCNGYGQQQKGLDNKSSSQNCHHAIQMNSASLTGNLFLQSNLGKPKLSKSDDNLKHEISETHEPRKYLKGLHSTDIKSAKDLNLNHGIACDTQDGGIGEQILVRKQDKLINGLIWLRERSSCNGSSITNERYTKSDLRSSTDYSQLLFTEFCGEGITNQGSSFCSSKHSISSFDVKESRIHMNHISMVPDSLGSGGIFSLSGNSLRNLDMSSSLSFDRESLADYEKGSVKGTTFRNCSAGLRNEINLNSELIPTTDNKLIGVSAEAERKVPSSLRLATVDNKRLCKIDLEAPADELEEDSAFTDIEVVDINCPKTTNELSQEKLSSEDICARLAADAIISMSMDLHSHLGKVTSYPSIPSSCDSLRLLAEVVAQNVQSCEASDDDDGLDVFESMTLKLEELTPDKYCSTPCQQEKPKDDEKSMASLLLSRPRRGQARKRRQKRDFQKDVLPALASLSRHEVTKDLQALGGIKRANKSQQTSSTRTSVRQTRGRRRPRSLVITIAEACDSPPQVQPIYTELENNGINIMTWGRTTRRCPRQRMPVTGNASAHE</sequence>
<dbReference type="EMBL" id="CP136896">
    <property type="protein sequence ID" value="WOL12633.1"/>
    <property type="molecule type" value="Genomic_DNA"/>
</dbReference>
<reference evidence="2 3" key="1">
    <citation type="submission" date="2023-10" db="EMBL/GenBank/DDBJ databases">
        <title>Chromosome-scale genome assembly provides insights into flower coloration mechanisms of Canna indica.</title>
        <authorList>
            <person name="Li C."/>
        </authorList>
    </citation>
    <scope>NUCLEOTIDE SEQUENCE [LARGE SCALE GENOMIC DNA]</scope>
    <source>
        <tissue evidence="2">Flower</tissue>
    </source>
</reference>
<proteinExistence type="predicted"/>
<feature type="compositionally biased region" description="Low complexity" evidence="1">
    <location>
        <begin position="952"/>
        <end position="964"/>
    </location>
</feature>
<feature type="region of interest" description="Disordered" evidence="1">
    <location>
        <begin position="882"/>
        <end position="919"/>
    </location>
</feature>
<accession>A0AAQ3KPF3</accession>
<dbReference type="PANTHER" id="PTHR33167">
    <property type="entry name" value="TRANSCRIPTION FACTOR, PUTATIVE (DUF863)-RELATED"/>
    <property type="match status" value="1"/>
</dbReference>
<dbReference type="AlphaFoldDB" id="A0AAQ3KPF3"/>
<dbReference type="PANTHER" id="PTHR33167:SF4">
    <property type="entry name" value="TRANSCRIPTION FACTOR, PUTATIVE (DUF863)-RELATED"/>
    <property type="match status" value="1"/>
</dbReference>
<evidence type="ECO:0000313" key="2">
    <source>
        <dbReference type="EMBL" id="WOL12633.1"/>
    </source>
</evidence>